<sequence length="75" mass="8987">MYQQNQWVVKLRARQQRLGETVDEYYDKLERLYWKANSTRRLELKEPVKIECPMTIQQALKKAKAAEAIYSREGP</sequence>
<proteinExistence type="predicted"/>
<dbReference type="EMBL" id="CAJVQB010006609">
    <property type="protein sequence ID" value="CAG8688201.1"/>
    <property type="molecule type" value="Genomic_DNA"/>
</dbReference>
<dbReference type="Proteomes" id="UP000789901">
    <property type="component" value="Unassembled WGS sequence"/>
</dbReference>
<evidence type="ECO:0000313" key="1">
    <source>
        <dbReference type="EMBL" id="CAG8688201.1"/>
    </source>
</evidence>
<name>A0ABN7UVZ8_GIGMA</name>
<comment type="caution">
    <text evidence="1">The sequence shown here is derived from an EMBL/GenBank/DDBJ whole genome shotgun (WGS) entry which is preliminary data.</text>
</comment>
<organism evidence="1 2">
    <name type="scientific">Gigaspora margarita</name>
    <dbReference type="NCBI Taxonomy" id="4874"/>
    <lineage>
        <taxon>Eukaryota</taxon>
        <taxon>Fungi</taxon>
        <taxon>Fungi incertae sedis</taxon>
        <taxon>Mucoromycota</taxon>
        <taxon>Glomeromycotina</taxon>
        <taxon>Glomeromycetes</taxon>
        <taxon>Diversisporales</taxon>
        <taxon>Gigasporaceae</taxon>
        <taxon>Gigaspora</taxon>
    </lineage>
</organism>
<gene>
    <name evidence="1" type="ORF">GMARGA_LOCUS11336</name>
</gene>
<accession>A0ABN7UVZ8</accession>
<keyword evidence="2" id="KW-1185">Reference proteome</keyword>
<reference evidence="1 2" key="1">
    <citation type="submission" date="2021-06" db="EMBL/GenBank/DDBJ databases">
        <authorList>
            <person name="Kallberg Y."/>
            <person name="Tangrot J."/>
            <person name="Rosling A."/>
        </authorList>
    </citation>
    <scope>NUCLEOTIDE SEQUENCE [LARGE SCALE GENOMIC DNA]</scope>
    <source>
        <strain evidence="1 2">120-4 pot B 10/14</strain>
    </source>
</reference>
<protein>
    <submittedName>
        <fullName evidence="1">11902_t:CDS:1</fullName>
    </submittedName>
</protein>
<evidence type="ECO:0000313" key="2">
    <source>
        <dbReference type="Proteomes" id="UP000789901"/>
    </source>
</evidence>